<sequence length="271" mass="30526">MRSPFSEIEIAEKQSKKQKISKTAESGGGGSGGGYFVCCELGEISSENGGESADVHKPSSTQHRYTYVAPINLKRLLNAILSMDRRLSGNIDALEQKMNALDQKVEIVLQMRPNEEENATGPFWRDEVYKRTLLCIILLFPLHDRCDVVYKRALTAPDEQVVDKGPPIVRNEQIDKGAPIVPVEVVEKETNVQKKKKIIGKLQKDGLEKSLTSGSWIDNVQVECAMHLLWQRDDSTLHTLFDGYLNGEFHVKGKSWKGMTHLYYPLCDARH</sequence>
<comment type="caution">
    <text evidence="3">The sequence shown here is derived from an EMBL/GenBank/DDBJ whole genome shotgun (WGS) entry which is preliminary data.</text>
</comment>
<dbReference type="EMBL" id="JABTTQ020000010">
    <property type="protein sequence ID" value="KAK6147872.1"/>
    <property type="molecule type" value="Genomic_DNA"/>
</dbReference>
<name>A0ABR0WJY7_REHGL</name>
<keyword evidence="1" id="KW-0175">Coiled coil</keyword>
<gene>
    <name evidence="3" type="ORF">DH2020_018784</name>
</gene>
<proteinExistence type="predicted"/>
<feature type="coiled-coil region" evidence="1">
    <location>
        <begin position="84"/>
        <end position="111"/>
    </location>
</feature>
<reference evidence="3 4" key="1">
    <citation type="journal article" date="2021" name="Comput. Struct. Biotechnol. J.">
        <title>De novo genome assembly of the potent medicinal plant Rehmannia glutinosa using nanopore technology.</title>
        <authorList>
            <person name="Ma L."/>
            <person name="Dong C."/>
            <person name="Song C."/>
            <person name="Wang X."/>
            <person name="Zheng X."/>
            <person name="Niu Y."/>
            <person name="Chen S."/>
            <person name="Feng W."/>
        </authorList>
    </citation>
    <scope>NUCLEOTIDE SEQUENCE [LARGE SCALE GENOMIC DNA]</scope>
    <source>
        <strain evidence="3">DH-2019</strain>
    </source>
</reference>
<evidence type="ECO:0000256" key="1">
    <source>
        <dbReference type="SAM" id="Coils"/>
    </source>
</evidence>
<evidence type="ECO:0000313" key="4">
    <source>
        <dbReference type="Proteomes" id="UP001318860"/>
    </source>
</evidence>
<dbReference type="Proteomes" id="UP001318860">
    <property type="component" value="Unassembled WGS sequence"/>
</dbReference>
<organism evidence="3 4">
    <name type="scientific">Rehmannia glutinosa</name>
    <name type="common">Chinese foxglove</name>
    <dbReference type="NCBI Taxonomy" id="99300"/>
    <lineage>
        <taxon>Eukaryota</taxon>
        <taxon>Viridiplantae</taxon>
        <taxon>Streptophyta</taxon>
        <taxon>Embryophyta</taxon>
        <taxon>Tracheophyta</taxon>
        <taxon>Spermatophyta</taxon>
        <taxon>Magnoliopsida</taxon>
        <taxon>eudicotyledons</taxon>
        <taxon>Gunneridae</taxon>
        <taxon>Pentapetalae</taxon>
        <taxon>asterids</taxon>
        <taxon>lamiids</taxon>
        <taxon>Lamiales</taxon>
        <taxon>Orobanchaceae</taxon>
        <taxon>Rehmannieae</taxon>
        <taxon>Rehmannia</taxon>
    </lineage>
</organism>
<evidence type="ECO:0000313" key="3">
    <source>
        <dbReference type="EMBL" id="KAK6147872.1"/>
    </source>
</evidence>
<feature type="region of interest" description="Disordered" evidence="2">
    <location>
        <begin position="1"/>
        <end position="29"/>
    </location>
</feature>
<accession>A0ABR0WJY7</accession>
<evidence type="ECO:0000256" key="2">
    <source>
        <dbReference type="SAM" id="MobiDB-lite"/>
    </source>
</evidence>
<keyword evidence="4" id="KW-1185">Reference proteome</keyword>
<protein>
    <submittedName>
        <fullName evidence="3">Uncharacterized protein</fullName>
    </submittedName>
</protein>